<dbReference type="EMBL" id="SPDQ01000013">
    <property type="protein sequence ID" value="TFH80886.1"/>
    <property type="molecule type" value="Genomic_DNA"/>
</dbReference>
<comment type="caution">
    <text evidence="1">The sequence shown here is derived from an EMBL/GenBank/DDBJ whole genome shotgun (WGS) entry which is preliminary data.</text>
</comment>
<reference evidence="1 2" key="1">
    <citation type="submission" date="2019-03" db="EMBL/GenBank/DDBJ databases">
        <title>Draft genome sequence of humic substances-degrading Pseudomonas kribbensis CHA-19 from forest soil.</title>
        <authorList>
            <person name="Kim D."/>
        </authorList>
    </citation>
    <scope>NUCLEOTIDE SEQUENCE [LARGE SCALE GENOMIC DNA]</scope>
    <source>
        <strain evidence="1 2">CHA-19</strain>
    </source>
</reference>
<gene>
    <name evidence="1" type="ORF">E4J90_11535</name>
</gene>
<dbReference type="RefSeq" id="WP_134826424.1">
    <property type="nucleotide sequence ID" value="NZ_SPDQ01000013.1"/>
</dbReference>
<dbReference type="AlphaFoldDB" id="A0A4Y8VKE4"/>
<proteinExistence type="predicted"/>
<evidence type="ECO:0000313" key="1">
    <source>
        <dbReference type="EMBL" id="TFH80886.1"/>
    </source>
</evidence>
<accession>A0A4Y8VKE4</accession>
<protein>
    <submittedName>
        <fullName evidence="1">Uncharacterized protein</fullName>
    </submittedName>
</protein>
<sequence>MMQTNTEWLESLDPEELGAIVGKLNDNGRVTDECGVGISSTVIEHWSDEDTEFLRKHGYTGGSLTSTTENSSDVTVYILQ</sequence>
<name>A0A4Y8VKE4_9PSED</name>
<dbReference type="Proteomes" id="UP000297555">
    <property type="component" value="Unassembled WGS sequence"/>
</dbReference>
<evidence type="ECO:0000313" key="2">
    <source>
        <dbReference type="Proteomes" id="UP000297555"/>
    </source>
</evidence>
<organism evidence="1 2">
    <name type="scientific">Pseudomonas kribbensis</name>
    <dbReference type="NCBI Taxonomy" id="1628086"/>
    <lineage>
        <taxon>Bacteria</taxon>
        <taxon>Pseudomonadati</taxon>
        <taxon>Pseudomonadota</taxon>
        <taxon>Gammaproteobacteria</taxon>
        <taxon>Pseudomonadales</taxon>
        <taxon>Pseudomonadaceae</taxon>
        <taxon>Pseudomonas</taxon>
    </lineage>
</organism>